<dbReference type="PANTHER" id="PTHR43312">
    <property type="entry name" value="D-THREO-ALDOSE 1-DEHYDROGENASE"/>
    <property type="match status" value="1"/>
</dbReference>
<proteinExistence type="predicted"/>
<protein>
    <submittedName>
        <fullName evidence="2">Aldo/keto reductase</fullName>
    </submittedName>
</protein>
<feature type="domain" description="NADP-dependent oxidoreductase" evidence="1">
    <location>
        <begin position="15"/>
        <end position="294"/>
    </location>
</feature>
<comment type="caution">
    <text evidence="2">The sequence shown here is derived from an EMBL/GenBank/DDBJ whole genome shotgun (WGS) entry which is preliminary data.</text>
</comment>
<dbReference type="EMBL" id="JBHUCX010000027">
    <property type="protein sequence ID" value="MFD1675164.1"/>
    <property type="molecule type" value="Genomic_DNA"/>
</dbReference>
<dbReference type="Proteomes" id="UP001597079">
    <property type="component" value="Unassembled WGS sequence"/>
</dbReference>
<dbReference type="SUPFAM" id="SSF51430">
    <property type="entry name" value="NAD(P)-linked oxidoreductase"/>
    <property type="match status" value="1"/>
</dbReference>
<organism evidence="2 3">
    <name type="scientific">Alicyclobacillus fodiniaquatilis</name>
    <dbReference type="NCBI Taxonomy" id="1661150"/>
    <lineage>
        <taxon>Bacteria</taxon>
        <taxon>Bacillati</taxon>
        <taxon>Bacillota</taxon>
        <taxon>Bacilli</taxon>
        <taxon>Bacillales</taxon>
        <taxon>Alicyclobacillaceae</taxon>
        <taxon>Alicyclobacillus</taxon>
    </lineage>
</organism>
<sequence length="305" mass="33461">MQTRRLGNSDLYVSEIGFGCMSLGTDKDRAKRMLHEAQDNGVNFFDTADLYDQGRNEELVGEAFAGRRSEVLIATKVGNRFEPGVQGWTWDPSPTYIRSAVEQSLRRLRTDYIDLYQLHGGTMADPFEDIVDTLEDLQTRGYIRAYGISSIRPNVILRYLTASNISSVMMQYSLLDRRPAEWFDDIAAHGVSVIARGPLARGLLSGATTGKKLAADETYLDKTAAEVALVQSAVEDLTTPERSASQVSIQYALYPEVVATTIPGASTPAQLLENINAASAAQLTETDIDALNAKSPASQYAQHRS</sequence>
<evidence type="ECO:0000313" key="3">
    <source>
        <dbReference type="Proteomes" id="UP001597079"/>
    </source>
</evidence>
<dbReference type="InterPro" id="IPR053135">
    <property type="entry name" value="AKR2_Oxidoreductase"/>
</dbReference>
<dbReference type="InterPro" id="IPR023210">
    <property type="entry name" value="NADP_OxRdtase_dom"/>
</dbReference>
<dbReference type="RefSeq" id="WP_377943037.1">
    <property type="nucleotide sequence ID" value="NZ_JBHUCX010000027.1"/>
</dbReference>
<reference evidence="3" key="1">
    <citation type="journal article" date="2019" name="Int. J. Syst. Evol. Microbiol.">
        <title>The Global Catalogue of Microorganisms (GCM) 10K type strain sequencing project: providing services to taxonomists for standard genome sequencing and annotation.</title>
        <authorList>
            <consortium name="The Broad Institute Genomics Platform"/>
            <consortium name="The Broad Institute Genome Sequencing Center for Infectious Disease"/>
            <person name="Wu L."/>
            <person name="Ma J."/>
        </authorList>
    </citation>
    <scope>NUCLEOTIDE SEQUENCE [LARGE SCALE GENOMIC DNA]</scope>
    <source>
        <strain evidence="3">CGMCC 1.12286</strain>
    </source>
</reference>
<dbReference type="InterPro" id="IPR036812">
    <property type="entry name" value="NAD(P)_OxRdtase_dom_sf"/>
</dbReference>
<dbReference type="Gene3D" id="3.20.20.100">
    <property type="entry name" value="NADP-dependent oxidoreductase domain"/>
    <property type="match status" value="1"/>
</dbReference>
<dbReference type="Pfam" id="PF00248">
    <property type="entry name" value="Aldo_ket_red"/>
    <property type="match status" value="1"/>
</dbReference>
<gene>
    <name evidence="2" type="ORF">ACFSB2_10710</name>
</gene>
<evidence type="ECO:0000259" key="1">
    <source>
        <dbReference type="Pfam" id="PF00248"/>
    </source>
</evidence>
<keyword evidence="3" id="KW-1185">Reference proteome</keyword>
<name>A0ABW4JFI3_9BACL</name>
<accession>A0ABW4JFI3</accession>
<dbReference type="PANTHER" id="PTHR43312:SF1">
    <property type="entry name" value="NADP-DEPENDENT OXIDOREDUCTASE DOMAIN-CONTAINING PROTEIN"/>
    <property type="match status" value="1"/>
</dbReference>
<dbReference type="CDD" id="cd19086">
    <property type="entry name" value="AKR_AKR11C1"/>
    <property type="match status" value="1"/>
</dbReference>
<evidence type="ECO:0000313" key="2">
    <source>
        <dbReference type="EMBL" id="MFD1675164.1"/>
    </source>
</evidence>